<evidence type="ECO:0000313" key="3">
    <source>
        <dbReference type="EMBL" id="KAF6020287.1"/>
    </source>
</evidence>
<comment type="caution">
    <text evidence="3">The sequence shown here is derived from an EMBL/GenBank/DDBJ whole genome shotgun (WGS) entry which is preliminary data.</text>
</comment>
<dbReference type="EMBL" id="VXIV02003183">
    <property type="protein sequence ID" value="KAF6020287.1"/>
    <property type="molecule type" value="Genomic_DNA"/>
</dbReference>
<dbReference type="AlphaFoldDB" id="A0A7J7J380"/>
<keyword evidence="1" id="KW-0175">Coiled coil</keyword>
<reference evidence="3" key="1">
    <citation type="submission" date="2020-06" db="EMBL/GenBank/DDBJ databases">
        <title>Draft genome of Bugula neritina, a colonial animal packing powerful symbionts and potential medicines.</title>
        <authorList>
            <person name="Rayko M."/>
        </authorList>
    </citation>
    <scope>NUCLEOTIDE SEQUENCE [LARGE SCALE GENOMIC DNA]</scope>
    <source>
        <strain evidence="3">Kwan_BN1</strain>
    </source>
</reference>
<evidence type="ECO:0000313" key="4">
    <source>
        <dbReference type="Proteomes" id="UP000593567"/>
    </source>
</evidence>
<feature type="compositionally biased region" description="Acidic residues" evidence="2">
    <location>
        <begin position="282"/>
        <end position="298"/>
    </location>
</feature>
<gene>
    <name evidence="3" type="ORF">EB796_021418</name>
</gene>
<dbReference type="Proteomes" id="UP000593567">
    <property type="component" value="Unassembled WGS sequence"/>
</dbReference>
<feature type="region of interest" description="Disordered" evidence="2">
    <location>
        <begin position="280"/>
        <end position="300"/>
    </location>
</feature>
<accession>A0A7J7J380</accession>
<evidence type="ECO:0000256" key="2">
    <source>
        <dbReference type="SAM" id="MobiDB-lite"/>
    </source>
</evidence>
<protein>
    <submittedName>
        <fullName evidence="3">Uncharacterized protein</fullName>
    </submittedName>
</protein>
<feature type="coiled-coil region" evidence="1">
    <location>
        <begin position="312"/>
        <end position="339"/>
    </location>
</feature>
<name>A0A7J7J380_BUGNE</name>
<sequence length="464" mass="52734">MIRDCIKMQKNICLFRHFHQLNKDNIFKMKLVNIWLLLAAGLACCTYGFGASLGELSRSNPIDKRAGEIIYFENEQKKSDPLSKRSESRFFNYEHGAKEGKMIPNFAEIADMESKDKSGADGKSMSNSGSELQIKEELMRTNQGLAEDLKEWAFSEAVDYIVERLVKEAIEEDILNEEMMETATTPVAELDVGENQETTTFPSPSNPPPDDLEFLVEQSQEKANNYEKPWLSAPVVNRAGPAASKAALKARRADESLSDSQMKEYVQMLPAEYLLSSVNSEETGDDDVVEEEEIVEESESTKLYPKSKAALLEYYLENLEAIEERLDKLNLEEDDESGNTLPAVPEGKIFGRKKRSIAEPNWYESEQQPFRSEGNEQGVWFSDKEATELRNVLIGLAQEKLDLEAKLFRMNKEGDSNDEKLDSLAANLSGSGSNLDTSFYKVQYPGFVDKRRYSYNPYYYQKRK</sequence>
<keyword evidence="4" id="KW-1185">Reference proteome</keyword>
<proteinExistence type="predicted"/>
<organism evidence="3 4">
    <name type="scientific">Bugula neritina</name>
    <name type="common">Brown bryozoan</name>
    <name type="synonym">Sertularia neritina</name>
    <dbReference type="NCBI Taxonomy" id="10212"/>
    <lineage>
        <taxon>Eukaryota</taxon>
        <taxon>Metazoa</taxon>
        <taxon>Spiralia</taxon>
        <taxon>Lophotrochozoa</taxon>
        <taxon>Bryozoa</taxon>
        <taxon>Gymnolaemata</taxon>
        <taxon>Cheilostomatida</taxon>
        <taxon>Flustrina</taxon>
        <taxon>Buguloidea</taxon>
        <taxon>Bugulidae</taxon>
        <taxon>Bugula</taxon>
    </lineage>
</organism>
<evidence type="ECO:0000256" key="1">
    <source>
        <dbReference type="SAM" id="Coils"/>
    </source>
</evidence>